<reference evidence="2" key="1">
    <citation type="submission" date="2016-11" db="EMBL/GenBank/DDBJ databases">
        <authorList>
            <person name="Varghese N."/>
            <person name="Submissions S."/>
        </authorList>
    </citation>
    <scope>NUCLEOTIDE SEQUENCE [LARGE SCALE GENOMIC DNA]</scope>
    <source>
        <strain evidence="2">USBA-503</strain>
    </source>
</reference>
<dbReference type="RefSeq" id="WP_072873233.1">
    <property type="nucleotide sequence ID" value="NZ_FRAF01000004.1"/>
</dbReference>
<protein>
    <submittedName>
        <fullName evidence="1">Uncharacterized protein</fullName>
    </submittedName>
</protein>
<gene>
    <name evidence="1" type="ORF">SAMN05443507_104163</name>
</gene>
<dbReference type="AlphaFoldDB" id="A0A1M6MRW1"/>
<accession>A0A1M6MRW1</accession>
<proteinExistence type="predicted"/>
<keyword evidence="2" id="KW-1185">Reference proteome</keyword>
<sequence>MSKLLFIFSLMLSLLLTGYGQLPHVVAKKGAQWVPFPKTKDIQHVYVVYGLAARSYSPKKQSKTIAQIENWLTKTQPVSIQLPPPPNPPIITNANTNPAKLVLQLSSKQQILISPAYYMSGHSQEPKALYHFVSGVISYQIKNKTLYFKDKDLYNWLKNNQWKDEFSTN</sequence>
<name>A0A1M6MRW1_9BACL</name>
<evidence type="ECO:0000313" key="1">
    <source>
        <dbReference type="EMBL" id="SHJ86197.1"/>
    </source>
</evidence>
<evidence type="ECO:0000313" key="2">
    <source>
        <dbReference type="Proteomes" id="UP000184016"/>
    </source>
</evidence>
<dbReference type="Proteomes" id="UP000184016">
    <property type="component" value="Unassembled WGS sequence"/>
</dbReference>
<dbReference type="STRING" id="1830138.SAMN05443507_104163"/>
<organism evidence="1 2">
    <name type="scientific">Alicyclobacillus tolerans</name>
    <dbReference type="NCBI Taxonomy" id="90970"/>
    <lineage>
        <taxon>Bacteria</taxon>
        <taxon>Bacillati</taxon>
        <taxon>Bacillota</taxon>
        <taxon>Bacilli</taxon>
        <taxon>Bacillales</taxon>
        <taxon>Alicyclobacillaceae</taxon>
        <taxon>Alicyclobacillus</taxon>
    </lineage>
</organism>
<dbReference type="EMBL" id="FRAF01000004">
    <property type="protein sequence ID" value="SHJ86197.1"/>
    <property type="molecule type" value="Genomic_DNA"/>
</dbReference>